<dbReference type="EMBL" id="CAEZWU010000241">
    <property type="protein sequence ID" value="CAB4679304.1"/>
    <property type="molecule type" value="Genomic_DNA"/>
</dbReference>
<dbReference type="PANTHER" id="PTHR39163">
    <property type="entry name" value="FERREDOXIN"/>
    <property type="match status" value="1"/>
</dbReference>
<dbReference type="PROSITE" id="PS51379">
    <property type="entry name" value="4FE4S_FER_2"/>
    <property type="match status" value="1"/>
</dbReference>
<sequence>MRVWIDQDLCTGDGLCEDHCADAFKLLEDGIAYVAELGVALNDPGGAGSLAHVAPRDRQSVLRAAEVCPGECIFIDIADEMNELNGGK</sequence>
<reference evidence="3" key="1">
    <citation type="submission" date="2020-05" db="EMBL/GenBank/DDBJ databases">
        <authorList>
            <person name="Chiriac C."/>
            <person name="Salcher M."/>
            <person name="Ghai R."/>
            <person name="Kavagutti S V."/>
        </authorList>
    </citation>
    <scope>NUCLEOTIDE SEQUENCE</scope>
</reference>
<accession>A0A6J6AW87</accession>
<name>A0A6J6AW87_9ZZZZ</name>
<evidence type="ECO:0000259" key="2">
    <source>
        <dbReference type="PROSITE" id="PS51379"/>
    </source>
</evidence>
<evidence type="ECO:0000313" key="4">
    <source>
        <dbReference type="EMBL" id="CAB4679304.1"/>
    </source>
</evidence>
<dbReference type="InterPro" id="IPR052395">
    <property type="entry name" value="ET_Ferredoxin"/>
</dbReference>
<evidence type="ECO:0000256" key="1">
    <source>
        <dbReference type="ARBA" id="ARBA00001966"/>
    </source>
</evidence>
<dbReference type="Pfam" id="PF13459">
    <property type="entry name" value="Fer4_15"/>
    <property type="match status" value="1"/>
</dbReference>
<dbReference type="EMBL" id="CAFBQV010000098">
    <property type="protein sequence ID" value="CAB5064858.1"/>
    <property type="molecule type" value="Genomic_DNA"/>
</dbReference>
<gene>
    <name evidence="3" type="ORF">UFOPK1353_00202</name>
    <name evidence="4" type="ORF">UFOPK2292_01314</name>
    <name evidence="5" type="ORF">UFOPK4345_00721</name>
</gene>
<evidence type="ECO:0000313" key="3">
    <source>
        <dbReference type="EMBL" id="CAB4530657.1"/>
    </source>
</evidence>
<dbReference type="SUPFAM" id="SSF54862">
    <property type="entry name" value="4Fe-4S ferredoxins"/>
    <property type="match status" value="1"/>
</dbReference>
<proteinExistence type="predicted"/>
<dbReference type="PANTHER" id="PTHR39163:SF1">
    <property type="entry name" value="FERREDOXIN"/>
    <property type="match status" value="1"/>
</dbReference>
<comment type="cofactor">
    <cofactor evidence="1">
        <name>[4Fe-4S] cluster</name>
        <dbReference type="ChEBI" id="CHEBI:49883"/>
    </cofactor>
</comment>
<feature type="domain" description="4Fe-4S ferredoxin-type" evidence="2">
    <location>
        <begin position="1"/>
        <end position="29"/>
    </location>
</feature>
<organism evidence="3">
    <name type="scientific">freshwater metagenome</name>
    <dbReference type="NCBI Taxonomy" id="449393"/>
    <lineage>
        <taxon>unclassified sequences</taxon>
        <taxon>metagenomes</taxon>
        <taxon>ecological metagenomes</taxon>
    </lineage>
</organism>
<dbReference type="InterPro" id="IPR017896">
    <property type="entry name" value="4Fe4S_Fe-S-bd"/>
</dbReference>
<dbReference type="AlphaFoldDB" id="A0A6J6AW87"/>
<dbReference type="EMBL" id="CAEZSE010000018">
    <property type="protein sequence ID" value="CAB4530657.1"/>
    <property type="molecule type" value="Genomic_DNA"/>
</dbReference>
<evidence type="ECO:0000313" key="5">
    <source>
        <dbReference type="EMBL" id="CAB5064858.1"/>
    </source>
</evidence>
<protein>
    <submittedName>
        <fullName evidence="3">Unannotated protein</fullName>
    </submittedName>
</protein>
<dbReference type="Gene3D" id="3.30.70.20">
    <property type="match status" value="1"/>
</dbReference>